<dbReference type="AlphaFoldDB" id="A0A2K9LMJ4"/>
<dbReference type="Gene3D" id="3.40.50.2000">
    <property type="entry name" value="Glycogen Phosphorylase B"/>
    <property type="match status" value="2"/>
</dbReference>
<proteinExistence type="predicted"/>
<dbReference type="PANTHER" id="PTHR12526">
    <property type="entry name" value="GLYCOSYLTRANSFERASE"/>
    <property type="match status" value="1"/>
</dbReference>
<name>A0A2K9LMJ4_9GAMM</name>
<keyword evidence="2" id="KW-1185">Reference proteome</keyword>
<dbReference type="OrthoDB" id="9807209at2"/>
<dbReference type="NCBIfam" id="TIGR03087">
    <property type="entry name" value="stp1"/>
    <property type="match status" value="1"/>
</dbReference>
<protein>
    <submittedName>
        <fullName evidence="1">Group 1 glycosyl transferase</fullName>
    </submittedName>
</protein>
<gene>
    <name evidence="1" type="ORF">Kalk_14685</name>
</gene>
<reference evidence="2" key="1">
    <citation type="submission" date="2017-08" db="EMBL/GenBank/DDBJ databases">
        <title>Direct submision.</title>
        <authorList>
            <person name="Kim S.-J."/>
            <person name="Rhee S.-K."/>
        </authorList>
    </citation>
    <scope>NUCLEOTIDE SEQUENCE [LARGE SCALE GENOMIC DNA]</scope>
    <source>
        <strain evidence="2">GI5</strain>
    </source>
</reference>
<evidence type="ECO:0000313" key="1">
    <source>
        <dbReference type="EMBL" id="AUM13589.1"/>
    </source>
</evidence>
<dbReference type="InterPro" id="IPR017521">
    <property type="entry name" value="Sugar_tfrase_PEP-CTERM_Stp1"/>
</dbReference>
<dbReference type="SUPFAM" id="SSF53756">
    <property type="entry name" value="UDP-Glycosyltransferase/glycogen phosphorylase"/>
    <property type="match status" value="1"/>
</dbReference>
<dbReference type="Proteomes" id="UP000235116">
    <property type="component" value="Chromosome"/>
</dbReference>
<accession>A0A2K9LMJ4</accession>
<keyword evidence="1" id="KW-0808">Transferase</keyword>
<dbReference type="Pfam" id="PF13692">
    <property type="entry name" value="Glyco_trans_1_4"/>
    <property type="match status" value="1"/>
</dbReference>
<organism evidence="1 2">
    <name type="scientific">Ketobacter alkanivorans</name>
    <dbReference type="NCBI Taxonomy" id="1917421"/>
    <lineage>
        <taxon>Bacteria</taxon>
        <taxon>Pseudomonadati</taxon>
        <taxon>Pseudomonadota</taxon>
        <taxon>Gammaproteobacteria</taxon>
        <taxon>Pseudomonadales</taxon>
        <taxon>Ketobacteraceae</taxon>
        <taxon>Ketobacter</taxon>
    </lineage>
</organism>
<dbReference type="KEGG" id="kak:Kalk_14685"/>
<dbReference type="RefSeq" id="WP_101894964.1">
    <property type="nucleotide sequence ID" value="NZ_CP022684.1"/>
</dbReference>
<sequence length="404" mass="44997">MKILYLCHRTPFPPNKGERIRTFHQIEYLHRKGHEISVFAPTFEATDADNLKALEAKYCERTFHAPAPGKLALVKALLSGSALSVNNFYSRTLQRQLDEFISAHTVDAIVCTSSSMAAYVFRSKAIDLTGGQHPTLVMDFMDLDSDKWRQYQSLKGLPLSLIYGREAKLIAALEQKIHNHFDACLLISQAEVDLFLHTINDTGKLHVVANGLDTEAFQPSTEPKPETGPVLLFTGVMDYLPNEDAVAWFVESAWTKLKQAHPDAVFYIAGMNPSSRVKALAKYPGVEVTGFVDDIRTYYDRAHIFIAPFRLARGVQNKVLQAFACALPTITTPMGCEGINCEAGKEVLVADTVEAMLKHIDWVIANPDQAQQLGTNAMRLIQDHFSWDSQLACFESLLQPASSH</sequence>
<evidence type="ECO:0000313" key="2">
    <source>
        <dbReference type="Proteomes" id="UP000235116"/>
    </source>
</evidence>
<dbReference type="GO" id="GO:0016757">
    <property type="term" value="F:glycosyltransferase activity"/>
    <property type="evidence" value="ECO:0007669"/>
    <property type="project" value="TreeGrafter"/>
</dbReference>
<dbReference type="PANTHER" id="PTHR12526:SF600">
    <property type="entry name" value="GLYCOSYL TRANSFERASE GROUP 1"/>
    <property type="match status" value="1"/>
</dbReference>
<dbReference type="EMBL" id="CP022684">
    <property type="protein sequence ID" value="AUM13589.1"/>
    <property type="molecule type" value="Genomic_DNA"/>
</dbReference>
<dbReference type="CDD" id="cd03801">
    <property type="entry name" value="GT4_PimA-like"/>
    <property type="match status" value="1"/>
</dbReference>